<accession>A0A934PKY8</accession>
<dbReference type="InterPro" id="IPR035386">
    <property type="entry name" value="Arm-DNA-bind_5"/>
</dbReference>
<feature type="domain" description="Arm DNA-binding" evidence="1">
    <location>
        <begin position="9"/>
        <end position="73"/>
    </location>
</feature>
<dbReference type="RefSeq" id="WP_200106217.1">
    <property type="nucleotide sequence ID" value="NZ_JAEHFV010000003.1"/>
</dbReference>
<evidence type="ECO:0000313" key="3">
    <source>
        <dbReference type="Proteomes" id="UP000609172"/>
    </source>
</evidence>
<reference evidence="2" key="1">
    <citation type="submission" date="2020-12" db="EMBL/GenBank/DDBJ databases">
        <title>Bacterial novel species Flavobacterium sp. SE-1-e isolated from soil.</title>
        <authorList>
            <person name="Jung H.-Y."/>
        </authorList>
    </citation>
    <scope>NUCLEOTIDE SEQUENCE</scope>
    <source>
        <strain evidence="2">SE-1-e</strain>
    </source>
</reference>
<evidence type="ECO:0000259" key="1">
    <source>
        <dbReference type="Pfam" id="PF17293"/>
    </source>
</evidence>
<proteinExistence type="predicted"/>
<dbReference type="Pfam" id="PF17293">
    <property type="entry name" value="Arm-DNA-bind_5"/>
    <property type="match status" value="1"/>
</dbReference>
<dbReference type="EMBL" id="JAEHFV010000003">
    <property type="protein sequence ID" value="MBK0370092.1"/>
    <property type="molecule type" value="Genomic_DNA"/>
</dbReference>
<sequence length="74" mass="8621">MNTKVNILFYAKNQKSNKNGLVPIYTRITVDGKRIELSTSKFVEYNKWNPKTSKMSGNSLEVRTLNEFTNSIRY</sequence>
<gene>
    <name evidence="2" type="ORF">I5M07_09575</name>
</gene>
<comment type="caution">
    <text evidence="2">The sequence shown here is derived from an EMBL/GenBank/DDBJ whole genome shotgun (WGS) entry which is preliminary data.</text>
</comment>
<protein>
    <recommendedName>
        <fullName evidence="1">Arm DNA-binding domain-containing protein</fullName>
    </recommendedName>
</protein>
<evidence type="ECO:0000313" key="2">
    <source>
        <dbReference type="EMBL" id="MBK0370092.1"/>
    </source>
</evidence>
<name>A0A934PKY8_9FLAO</name>
<keyword evidence="3" id="KW-1185">Reference proteome</keyword>
<organism evidence="2 3">
    <name type="scientific">Flavobacterium agrisoli</name>
    <dbReference type="NCBI Taxonomy" id="2793066"/>
    <lineage>
        <taxon>Bacteria</taxon>
        <taxon>Pseudomonadati</taxon>
        <taxon>Bacteroidota</taxon>
        <taxon>Flavobacteriia</taxon>
        <taxon>Flavobacteriales</taxon>
        <taxon>Flavobacteriaceae</taxon>
        <taxon>Flavobacterium</taxon>
    </lineage>
</organism>
<dbReference type="Proteomes" id="UP000609172">
    <property type="component" value="Unassembled WGS sequence"/>
</dbReference>
<dbReference type="AlphaFoldDB" id="A0A934PKY8"/>